<comment type="caution">
    <text evidence="1">The sequence shown here is derived from an EMBL/GenBank/DDBJ whole genome shotgun (WGS) entry which is preliminary data.</text>
</comment>
<dbReference type="EMBL" id="VFJE01000053">
    <property type="protein sequence ID" value="TPD69998.1"/>
    <property type="molecule type" value="Genomic_DNA"/>
</dbReference>
<sequence>MEQYDIQSELLKNHWNVMGTTYLSAKKKNVDDGNNDAVLEFLHEEWERIYPEFVLNPVKNEVIERFYFAQTKGFEKEKQLNGEVTAFRVYYYLCQYFSLKIEPNVITDYNPENYPQYDIHFSDTNRLLFDLFSELWDEINRDNESDFYSFEEFDLEEFYETEVDLLQLFLAECWNETKAKTHSTAIAILSEATAVGDDYFLDEKRILSDSEAEILNRQ</sequence>
<dbReference type="RefSeq" id="WP_140000604.1">
    <property type="nucleotide sequence ID" value="NZ_VFJE01000053.1"/>
</dbReference>
<organism evidence="1 2">
    <name type="scientific">Flavobacterium microcysteis</name>
    <dbReference type="NCBI Taxonomy" id="2596891"/>
    <lineage>
        <taxon>Bacteria</taxon>
        <taxon>Pseudomonadati</taxon>
        <taxon>Bacteroidota</taxon>
        <taxon>Flavobacteriia</taxon>
        <taxon>Flavobacteriales</taxon>
        <taxon>Flavobacteriaceae</taxon>
        <taxon>Flavobacterium</taxon>
    </lineage>
</organism>
<reference evidence="1 2" key="1">
    <citation type="submission" date="2019-06" db="EMBL/GenBank/DDBJ databases">
        <title>Flavobacterium sp. MaA-Y11 from geoumgang.</title>
        <authorList>
            <person name="Jeong S."/>
        </authorList>
    </citation>
    <scope>NUCLEOTIDE SEQUENCE [LARGE SCALE GENOMIC DNA]</scope>
    <source>
        <strain evidence="1 2">MaA-Y11</strain>
    </source>
</reference>
<dbReference type="AlphaFoldDB" id="A0A501QC66"/>
<protein>
    <submittedName>
        <fullName evidence="1">Uncharacterized protein</fullName>
    </submittedName>
</protein>
<gene>
    <name evidence="1" type="ORF">FJA49_08845</name>
</gene>
<evidence type="ECO:0000313" key="2">
    <source>
        <dbReference type="Proteomes" id="UP000319175"/>
    </source>
</evidence>
<dbReference type="OrthoDB" id="1448860at2"/>
<name>A0A501QC66_9FLAO</name>
<keyword evidence="2" id="KW-1185">Reference proteome</keyword>
<dbReference type="Proteomes" id="UP000319175">
    <property type="component" value="Unassembled WGS sequence"/>
</dbReference>
<proteinExistence type="predicted"/>
<evidence type="ECO:0000313" key="1">
    <source>
        <dbReference type="EMBL" id="TPD69998.1"/>
    </source>
</evidence>
<accession>A0A501QC66</accession>